<evidence type="ECO:0000313" key="6">
    <source>
        <dbReference type="EMBL" id="KAF0314914.1"/>
    </source>
</evidence>
<name>A0A8H3VU01_9PEZI</name>
<comment type="caution">
    <text evidence="6">The sequence shown here is derived from an EMBL/GenBank/DDBJ whole genome shotgun (WGS) entry which is preliminary data.</text>
</comment>
<keyword evidence="3" id="KW-0496">Mitochondrion</keyword>
<dbReference type="Gene3D" id="3.30.420.10">
    <property type="entry name" value="Ribonuclease H-like superfamily/Ribonuclease H"/>
    <property type="match status" value="1"/>
</dbReference>
<gene>
    <name evidence="6" type="ORF">GQ607_017858</name>
</gene>
<dbReference type="GO" id="GO:0003723">
    <property type="term" value="F:RNA binding"/>
    <property type="evidence" value="ECO:0007669"/>
    <property type="project" value="UniProtKB-KW"/>
</dbReference>
<keyword evidence="2" id="KW-0694">RNA-binding</keyword>
<feature type="compositionally biased region" description="Polar residues" evidence="4">
    <location>
        <begin position="1134"/>
        <end position="1144"/>
    </location>
</feature>
<feature type="compositionally biased region" description="Low complexity" evidence="4">
    <location>
        <begin position="436"/>
        <end position="450"/>
    </location>
</feature>
<dbReference type="PROSITE" id="PS50994">
    <property type="entry name" value="INTEGRASE"/>
    <property type="match status" value="1"/>
</dbReference>
<dbReference type="Pfam" id="PF07727">
    <property type="entry name" value="RVT_2"/>
    <property type="match status" value="1"/>
</dbReference>
<feature type="compositionally biased region" description="Polar residues" evidence="4">
    <location>
        <begin position="1065"/>
        <end position="1086"/>
    </location>
</feature>
<proteinExistence type="predicted"/>
<dbReference type="GO" id="GO:0005634">
    <property type="term" value="C:nucleus"/>
    <property type="evidence" value="ECO:0007669"/>
    <property type="project" value="UniProtKB-ARBA"/>
</dbReference>
<dbReference type="GO" id="GO:0005739">
    <property type="term" value="C:mitochondrion"/>
    <property type="evidence" value="ECO:0007669"/>
    <property type="project" value="UniProtKB-SubCell"/>
</dbReference>
<feature type="region of interest" description="Disordered" evidence="4">
    <location>
        <begin position="412"/>
        <end position="454"/>
    </location>
</feature>
<keyword evidence="7" id="KW-1185">Reference proteome</keyword>
<feature type="region of interest" description="Disordered" evidence="4">
    <location>
        <begin position="1038"/>
        <end position="1086"/>
    </location>
</feature>
<dbReference type="InterPro" id="IPR036397">
    <property type="entry name" value="RNaseH_sf"/>
</dbReference>
<evidence type="ECO:0000256" key="3">
    <source>
        <dbReference type="ARBA" id="ARBA00023128"/>
    </source>
</evidence>
<feature type="region of interest" description="Disordered" evidence="4">
    <location>
        <begin position="38"/>
        <end position="130"/>
    </location>
</feature>
<feature type="compositionally biased region" description="Acidic residues" evidence="4">
    <location>
        <begin position="104"/>
        <end position="120"/>
    </location>
</feature>
<evidence type="ECO:0000259" key="5">
    <source>
        <dbReference type="PROSITE" id="PS50994"/>
    </source>
</evidence>
<accession>A0A8H3VU01</accession>
<sequence>MATTNLSTSRKLTSRRDFPAWYITFQVEAKAKDVWKYVDPDDTSGASSDPSEVEGTPSLDDWIQKENEKRRKRYEAEQEAYDEIVASRTLAAPNAQEATTGGDADQDEDSEEEEFEEATDDPLPPAPVAPTLLTKRSAGVLELYASHLTTHAAREAKRTRKERAYEALDKWVKDTVSEEILTPAQAELLEKGDCTLRALIRILKRRYAPSDSSNLTTIREEYAAVLDRAASAVNPNTWIRDFRSALLRASQHKLPEVQGTLASKTFLRAIQRRFAPSWANLELIDIIKRERSGAKIQSVTQYVDMFEDLLYEDAMGTRSKGRANGVFATLAGRSDDAISGDPASEKPSRSESASHCACGRDHKWTPSTCNRLKFALTGEGAHMSSEEATQVRSRINGPEYSELRAEMARKGWLTARNPGSPRPGNGKNRNKKGPPKNDSSGAKGSTAASTPKTNLPSNVVAYTITEDIVAAIGMEEAGTLASEPEPNGIYTTRTQGPGVLSSSTVLDNCGALHLVNDISLFEEGSVVYEVKGRVEAGATSYPIVARGTRVLRDVLNGANGLQDLTLRDVALVDNFHINIVSEHLLRKTGIWYSGFDNTLRVGDHKDSVEVKKLLKKGNITFIDYQPRFSYLGSRRILSSDASIMSPLALVTTRAKRRTQEPVQTRADTVEMWHLRSGHLGPRALEKLVLNARGVKIRGVSRLECQHCATTYAKQVISRRTSERKATRPFYRISWDLFDYPTSFDANKWLLVIKDEYTGRLFVFPRVDKTQHSVFVVIRTFERWVWRQYGLALCKIRQDGERAVIAINGLSEFQIWASETGIEVEQAPSYTKEPNGGAERAGQELITKAIAMLQAAGLPSTLWVEAVQAAAFLYNMSPHQRRGWLSPIQVEEDWLRDYIKRCKPAHEANLPIDSRPQWGGVYAYGCRAYPLKKEREANKNRRDFKVTTRGHIGYLVGYVANTHNLYRVWIPSLREVIITRNVTFDEKTFYSKDDAKTAIQGKEARLVADEIQEPASPAPLELQLLGVRDEADVALIMDDEAPLPHPSLSREPQTVNDKRRRRMLTPKSNSDPAEKQTAMNLTPPSNLIQDDEAAEETWDAGRDATPAEDVILDEIHVRTDTPPPRNPDAEDVDTQPLSRSDSPTQPVRPYSGTGEESAAEEESERVYNRADSGQPEIAKPRRSPRFGTHFAFLQTERNWDTFFETYMPERQKVLEEADQGHYPFHCFVFTSVHQAKLERVSAIPSGKIHIDQLVKLPKTWRDVQRMPEPLRSRFIEACNVEIDKLKEMGVWDVIDESKAKNKPIPLKWVFTYKLDQYGYLDRCKARICVRGDLQEKHPLEQTYAATLAAKTFRVAMALAAQFDLETHQFDVVNAFLNAVRRPNDPPITCHLPDGFKRDGKVVELRRALYGLRDAPLLWYKEFSSTLLRLGLHPTSEDPCLFQSRDKKVLVLFYVDDILVLYHKDHAKEAEKVMKGIKEKYELKDQGPAEWYLGIRITRDRTTRRIYLSHDQYIERIAKKFDLVDSRVPTTPLPLTSLRKFDGEANAQQVISYQEKIGSILYTAIMIRPDVAFACALLSRFLTNPSPKHHQAANQVIRYLYHTRYLAIRFGISGGGVAQVLLIASDASFADDEETRRSSQGFVISLFGGPIQWKAARQSTVTTSTTEAELLSLEYTAKETIALKRLFADLELSLGDVWKIYCDNQQTIRLVIGEKERISTRLRHVDIQNMWLRQEYAKRSFQVVYLPTDEMPADGLTKTLSRAKFERFRALLNLQDVSQTVERSEEEKTSSK</sequence>
<dbReference type="CDD" id="cd09272">
    <property type="entry name" value="RNase_HI_RT_Ty1"/>
    <property type="match status" value="1"/>
</dbReference>
<dbReference type="OrthoDB" id="4849395at2759"/>
<comment type="subcellular location">
    <subcellularLocation>
        <location evidence="1">Mitochondrion</location>
    </subcellularLocation>
</comment>
<protein>
    <submittedName>
        <fullName evidence="6">Polyprotein</fullName>
    </submittedName>
</protein>
<dbReference type="Pfam" id="PF25597">
    <property type="entry name" value="SH3_retrovirus"/>
    <property type="match status" value="1"/>
</dbReference>
<evidence type="ECO:0000256" key="4">
    <source>
        <dbReference type="SAM" id="MobiDB-lite"/>
    </source>
</evidence>
<dbReference type="InterPro" id="IPR043502">
    <property type="entry name" value="DNA/RNA_pol_sf"/>
</dbReference>
<dbReference type="EMBL" id="WOWK01000270">
    <property type="protein sequence ID" value="KAF0314914.1"/>
    <property type="molecule type" value="Genomic_DNA"/>
</dbReference>
<dbReference type="SUPFAM" id="SSF56672">
    <property type="entry name" value="DNA/RNA polymerases"/>
    <property type="match status" value="1"/>
</dbReference>
<dbReference type="SUPFAM" id="SSF53098">
    <property type="entry name" value="Ribonuclease H-like"/>
    <property type="match status" value="1"/>
</dbReference>
<dbReference type="InterPro" id="IPR057670">
    <property type="entry name" value="SH3_retrovirus"/>
</dbReference>
<feature type="domain" description="Integrase catalytic" evidence="5">
    <location>
        <begin position="724"/>
        <end position="894"/>
    </location>
</feature>
<dbReference type="PANTHER" id="PTHR11439">
    <property type="entry name" value="GAG-POL-RELATED RETROTRANSPOSON"/>
    <property type="match status" value="1"/>
</dbReference>
<organism evidence="6 7">
    <name type="scientific">Colletotrichum asianum</name>
    <dbReference type="NCBI Taxonomy" id="702518"/>
    <lineage>
        <taxon>Eukaryota</taxon>
        <taxon>Fungi</taxon>
        <taxon>Dikarya</taxon>
        <taxon>Ascomycota</taxon>
        <taxon>Pezizomycotina</taxon>
        <taxon>Sordariomycetes</taxon>
        <taxon>Hypocreomycetidae</taxon>
        <taxon>Glomerellales</taxon>
        <taxon>Glomerellaceae</taxon>
        <taxon>Colletotrichum</taxon>
        <taxon>Colletotrichum gloeosporioides species complex</taxon>
    </lineage>
</organism>
<dbReference type="InterPro" id="IPR001584">
    <property type="entry name" value="Integrase_cat-core"/>
</dbReference>
<evidence type="ECO:0000256" key="2">
    <source>
        <dbReference type="ARBA" id="ARBA00022884"/>
    </source>
</evidence>
<dbReference type="InterPro" id="IPR012337">
    <property type="entry name" value="RNaseH-like_sf"/>
</dbReference>
<evidence type="ECO:0000313" key="7">
    <source>
        <dbReference type="Proteomes" id="UP000434172"/>
    </source>
</evidence>
<dbReference type="PANTHER" id="PTHR11439:SF438">
    <property type="entry name" value="REVERSE TRANSCRIPTASE TY1_COPIA-TYPE DOMAIN-CONTAINING PROTEIN"/>
    <property type="match status" value="1"/>
</dbReference>
<evidence type="ECO:0000256" key="1">
    <source>
        <dbReference type="ARBA" id="ARBA00004173"/>
    </source>
</evidence>
<dbReference type="Proteomes" id="UP000434172">
    <property type="component" value="Unassembled WGS sequence"/>
</dbReference>
<feature type="region of interest" description="Disordered" evidence="4">
    <location>
        <begin position="334"/>
        <end position="360"/>
    </location>
</feature>
<reference evidence="6 7" key="1">
    <citation type="submission" date="2019-12" db="EMBL/GenBank/DDBJ databases">
        <title>A genome sequence resource for the geographically widespread anthracnose pathogen Colletotrichum asianum.</title>
        <authorList>
            <person name="Meng Y."/>
        </authorList>
    </citation>
    <scope>NUCLEOTIDE SEQUENCE [LARGE SCALE GENOMIC DNA]</scope>
    <source>
        <strain evidence="6 7">ICMP 18580</strain>
    </source>
</reference>
<feature type="region of interest" description="Disordered" evidence="4">
    <location>
        <begin position="1114"/>
        <end position="1182"/>
    </location>
</feature>
<dbReference type="GO" id="GO:0015074">
    <property type="term" value="P:DNA integration"/>
    <property type="evidence" value="ECO:0007669"/>
    <property type="project" value="InterPro"/>
</dbReference>
<dbReference type="InterPro" id="IPR013103">
    <property type="entry name" value="RVT_2"/>
</dbReference>